<dbReference type="EMBL" id="CADCXU010004139">
    <property type="protein sequence ID" value="CAA9995908.1"/>
    <property type="molecule type" value="Genomic_DNA"/>
</dbReference>
<name>A0A6H5G1F0_9HEMI</name>
<proteinExistence type="predicted"/>
<evidence type="ECO:0000313" key="1">
    <source>
        <dbReference type="EMBL" id="CAA9995908.1"/>
    </source>
</evidence>
<keyword evidence="2" id="KW-1185">Reference proteome</keyword>
<sequence>MNRNGNVPEGEVLLPNPVTTVPVLVTANGKPSVKRIDPGEERLTVKVVKSRWSSTETDQGSATFSLQTIPSYIRCCIFLQNVFILRIRFHQTFNTVIHQW</sequence>
<dbReference type="Proteomes" id="UP000479000">
    <property type="component" value="Unassembled WGS sequence"/>
</dbReference>
<dbReference type="AlphaFoldDB" id="A0A6H5G1F0"/>
<accession>A0A6H5G1F0</accession>
<gene>
    <name evidence="1" type="ORF">NTEN_LOCUS2610</name>
</gene>
<protein>
    <submittedName>
        <fullName evidence="1">Uncharacterized protein</fullName>
    </submittedName>
</protein>
<organism evidence="1 2">
    <name type="scientific">Nesidiocoris tenuis</name>
    <dbReference type="NCBI Taxonomy" id="355587"/>
    <lineage>
        <taxon>Eukaryota</taxon>
        <taxon>Metazoa</taxon>
        <taxon>Ecdysozoa</taxon>
        <taxon>Arthropoda</taxon>
        <taxon>Hexapoda</taxon>
        <taxon>Insecta</taxon>
        <taxon>Pterygota</taxon>
        <taxon>Neoptera</taxon>
        <taxon>Paraneoptera</taxon>
        <taxon>Hemiptera</taxon>
        <taxon>Heteroptera</taxon>
        <taxon>Panheteroptera</taxon>
        <taxon>Cimicomorpha</taxon>
        <taxon>Miridae</taxon>
        <taxon>Dicyphina</taxon>
        <taxon>Nesidiocoris</taxon>
    </lineage>
</organism>
<feature type="non-terminal residue" evidence="1">
    <location>
        <position position="100"/>
    </location>
</feature>
<reference evidence="1 2" key="1">
    <citation type="submission" date="2020-02" db="EMBL/GenBank/DDBJ databases">
        <authorList>
            <person name="Ferguson B K."/>
        </authorList>
    </citation>
    <scope>NUCLEOTIDE SEQUENCE [LARGE SCALE GENOMIC DNA]</scope>
</reference>
<evidence type="ECO:0000313" key="2">
    <source>
        <dbReference type="Proteomes" id="UP000479000"/>
    </source>
</evidence>